<keyword evidence="2" id="KW-1185">Reference proteome</keyword>
<dbReference type="Proteomes" id="UP001479290">
    <property type="component" value="Unassembled WGS sequence"/>
</dbReference>
<dbReference type="AlphaFoldDB" id="A0AAW1ZHL1"/>
<organism evidence="1 2">
    <name type="scientific">Culter alburnus</name>
    <name type="common">Topmouth culter</name>
    <dbReference type="NCBI Taxonomy" id="194366"/>
    <lineage>
        <taxon>Eukaryota</taxon>
        <taxon>Metazoa</taxon>
        <taxon>Chordata</taxon>
        <taxon>Craniata</taxon>
        <taxon>Vertebrata</taxon>
        <taxon>Euteleostomi</taxon>
        <taxon>Actinopterygii</taxon>
        <taxon>Neopterygii</taxon>
        <taxon>Teleostei</taxon>
        <taxon>Ostariophysi</taxon>
        <taxon>Cypriniformes</taxon>
        <taxon>Xenocyprididae</taxon>
        <taxon>Xenocypridinae</taxon>
        <taxon>Culter</taxon>
    </lineage>
</organism>
<proteinExistence type="predicted"/>
<evidence type="ECO:0000313" key="1">
    <source>
        <dbReference type="EMBL" id="KAK9960417.1"/>
    </source>
</evidence>
<comment type="caution">
    <text evidence="1">The sequence shown here is derived from an EMBL/GenBank/DDBJ whole genome shotgun (WGS) entry which is preliminary data.</text>
</comment>
<gene>
    <name evidence="1" type="ORF">ABG768_008276</name>
</gene>
<reference evidence="1 2" key="1">
    <citation type="submission" date="2024-05" db="EMBL/GenBank/DDBJ databases">
        <title>A high-quality chromosomal-level genome assembly of Topmouth culter (Culter alburnus).</title>
        <authorList>
            <person name="Zhao H."/>
        </authorList>
    </citation>
    <scope>NUCLEOTIDE SEQUENCE [LARGE SCALE GENOMIC DNA]</scope>
    <source>
        <strain evidence="1">CATC2023</strain>
        <tissue evidence="1">Muscle</tissue>
    </source>
</reference>
<name>A0AAW1ZHL1_CULAL</name>
<protein>
    <submittedName>
        <fullName evidence="1">Uncharacterized protein</fullName>
    </submittedName>
</protein>
<dbReference type="EMBL" id="JAWDJR010000016">
    <property type="protein sequence ID" value="KAK9960417.1"/>
    <property type="molecule type" value="Genomic_DNA"/>
</dbReference>
<sequence>MVHVGTGLEPHYTTQAEHLQNFKPANHFLPITINEATVRDYQVNRANLQTHVQQISWRAIMVWREKRGRTGVRDTSLYRKREGAKQTGFRLQTTEPSGIPPLRCDSSTCRFSLTTGTMGQTRLHGTVITACRMCFTEHFKVVSTTGYEMCTVSRAFVRWNTCG</sequence>
<evidence type="ECO:0000313" key="2">
    <source>
        <dbReference type="Proteomes" id="UP001479290"/>
    </source>
</evidence>
<accession>A0AAW1ZHL1</accession>